<dbReference type="InterPro" id="IPR003593">
    <property type="entry name" value="AAA+_ATPase"/>
</dbReference>
<evidence type="ECO:0000256" key="3">
    <source>
        <dbReference type="ARBA" id="ARBA00022840"/>
    </source>
</evidence>
<dbReference type="InterPro" id="IPR050611">
    <property type="entry name" value="ABCF"/>
</dbReference>
<dbReference type="InterPro" id="IPR027417">
    <property type="entry name" value="P-loop_NTPase"/>
</dbReference>
<accession>A0A917BWD7</accession>
<dbReference type="GO" id="GO:0003677">
    <property type="term" value="F:DNA binding"/>
    <property type="evidence" value="ECO:0007669"/>
    <property type="project" value="InterPro"/>
</dbReference>
<dbReference type="Pfam" id="PF16326">
    <property type="entry name" value="ABC_tran_CTD"/>
    <property type="match status" value="1"/>
</dbReference>
<evidence type="ECO:0000259" key="5">
    <source>
        <dbReference type="PROSITE" id="PS50893"/>
    </source>
</evidence>
<dbReference type="SUPFAM" id="SSF52540">
    <property type="entry name" value="P-loop containing nucleoside triphosphate hydrolases"/>
    <property type="match status" value="2"/>
</dbReference>
<dbReference type="AlphaFoldDB" id="A0A917BWD7"/>
<dbReference type="InterPro" id="IPR032781">
    <property type="entry name" value="ABC_tran_Xtn"/>
</dbReference>
<dbReference type="Proteomes" id="UP000632498">
    <property type="component" value="Unassembled WGS sequence"/>
</dbReference>
<dbReference type="PROSITE" id="PS50893">
    <property type="entry name" value="ABC_TRANSPORTER_2"/>
    <property type="match status" value="2"/>
</dbReference>
<dbReference type="InterPro" id="IPR003439">
    <property type="entry name" value="ABC_transporter-like_ATP-bd"/>
</dbReference>
<dbReference type="Gene3D" id="1.10.287.380">
    <property type="entry name" value="Valyl-tRNA synthetase, C-terminal domain"/>
    <property type="match status" value="1"/>
</dbReference>
<organism evidence="6 7">
    <name type="scientific">Terasakiella brassicae</name>
    <dbReference type="NCBI Taxonomy" id="1634917"/>
    <lineage>
        <taxon>Bacteria</taxon>
        <taxon>Pseudomonadati</taxon>
        <taxon>Pseudomonadota</taxon>
        <taxon>Alphaproteobacteria</taxon>
        <taxon>Rhodospirillales</taxon>
        <taxon>Terasakiellaceae</taxon>
        <taxon>Terasakiella</taxon>
    </lineage>
</organism>
<dbReference type="CDD" id="cd03221">
    <property type="entry name" value="ABCF_EF-3"/>
    <property type="match status" value="2"/>
</dbReference>
<reference evidence="6" key="1">
    <citation type="journal article" date="2014" name="Int. J. Syst. Evol. Microbiol.">
        <title>Complete genome sequence of Corynebacterium casei LMG S-19264T (=DSM 44701T), isolated from a smear-ripened cheese.</title>
        <authorList>
            <consortium name="US DOE Joint Genome Institute (JGI-PGF)"/>
            <person name="Walter F."/>
            <person name="Albersmeier A."/>
            <person name="Kalinowski J."/>
            <person name="Ruckert C."/>
        </authorList>
    </citation>
    <scope>NUCLEOTIDE SEQUENCE</scope>
    <source>
        <strain evidence="6">CGMCC 1.15254</strain>
    </source>
</reference>
<evidence type="ECO:0000256" key="4">
    <source>
        <dbReference type="SAM" id="MobiDB-lite"/>
    </source>
</evidence>
<feature type="compositionally biased region" description="Polar residues" evidence="4">
    <location>
        <begin position="528"/>
        <end position="538"/>
    </location>
</feature>
<keyword evidence="2" id="KW-0547">Nucleotide-binding</keyword>
<evidence type="ECO:0000313" key="6">
    <source>
        <dbReference type="EMBL" id="GGF57234.1"/>
    </source>
</evidence>
<dbReference type="InterPro" id="IPR017871">
    <property type="entry name" value="ABC_transporter-like_CS"/>
</dbReference>
<dbReference type="GO" id="GO:0016740">
    <property type="term" value="F:transferase activity"/>
    <property type="evidence" value="ECO:0007669"/>
    <property type="project" value="UniProtKB-KW"/>
</dbReference>
<dbReference type="PANTHER" id="PTHR19211">
    <property type="entry name" value="ATP-BINDING TRANSPORT PROTEIN-RELATED"/>
    <property type="match status" value="1"/>
</dbReference>
<keyword evidence="3" id="KW-0067">ATP-binding</keyword>
<dbReference type="GO" id="GO:0016887">
    <property type="term" value="F:ATP hydrolysis activity"/>
    <property type="evidence" value="ECO:0007669"/>
    <property type="project" value="InterPro"/>
</dbReference>
<keyword evidence="7" id="KW-1185">Reference proteome</keyword>
<dbReference type="FunFam" id="3.40.50.300:FF:000011">
    <property type="entry name" value="Putative ABC transporter ATP-binding component"/>
    <property type="match status" value="1"/>
</dbReference>
<dbReference type="RefSeq" id="WP_188661953.1">
    <property type="nucleotide sequence ID" value="NZ_BMHV01000005.1"/>
</dbReference>
<feature type="domain" description="ABC transporter" evidence="5">
    <location>
        <begin position="310"/>
        <end position="525"/>
    </location>
</feature>
<dbReference type="PROSITE" id="PS00211">
    <property type="entry name" value="ABC_TRANSPORTER_1"/>
    <property type="match status" value="2"/>
</dbReference>
<keyword evidence="1" id="KW-0677">Repeat</keyword>
<keyword evidence="6" id="KW-0808">Transferase</keyword>
<proteinExistence type="predicted"/>
<dbReference type="Pfam" id="PF00005">
    <property type="entry name" value="ABC_tran"/>
    <property type="match status" value="2"/>
</dbReference>
<reference evidence="6" key="2">
    <citation type="submission" date="2020-09" db="EMBL/GenBank/DDBJ databases">
        <authorList>
            <person name="Sun Q."/>
            <person name="Zhou Y."/>
        </authorList>
    </citation>
    <scope>NUCLEOTIDE SEQUENCE</scope>
    <source>
        <strain evidence="6">CGMCC 1.15254</strain>
    </source>
</reference>
<evidence type="ECO:0000256" key="1">
    <source>
        <dbReference type="ARBA" id="ARBA00022737"/>
    </source>
</evidence>
<gene>
    <name evidence="6" type="ORF">GCM10011332_08330</name>
</gene>
<dbReference type="FunFam" id="3.40.50.300:FF:000104">
    <property type="entry name" value="ATP-binding cassette sub-family F member 3"/>
    <property type="match status" value="1"/>
</dbReference>
<dbReference type="InterPro" id="IPR037118">
    <property type="entry name" value="Val-tRNA_synth_C_sf"/>
</dbReference>
<feature type="region of interest" description="Disordered" evidence="4">
    <location>
        <begin position="521"/>
        <end position="575"/>
    </location>
</feature>
<dbReference type="SMART" id="SM00382">
    <property type="entry name" value="AAA"/>
    <property type="match status" value="2"/>
</dbReference>
<name>A0A917BWD7_9PROT</name>
<dbReference type="EMBL" id="BMHV01000005">
    <property type="protein sequence ID" value="GGF57234.1"/>
    <property type="molecule type" value="Genomic_DNA"/>
</dbReference>
<dbReference type="Gene3D" id="3.40.50.300">
    <property type="entry name" value="P-loop containing nucleotide triphosphate hydrolases"/>
    <property type="match status" value="2"/>
</dbReference>
<dbReference type="PANTHER" id="PTHR19211:SF14">
    <property type="entry name" value="ATP-BINDING CASSETTE SUB-FAMILY F MEMBER 1"/>
    <property type="match status" value="1"/>
</dbReference>
<dbReference type="InterPro" id="IPR032524">
    <property type="entry name" value="ABC_tran_C"/>
</dbReference>
<feature type="compositionally biased region" description="Basic and acidic residues" evidence="4">
    <location>
        <begin position="562"/>
        <end position="575"/>
    </location>
</feature>
<dbReference type="Pfam" id="PF12848">
    <property type="entry name" value="ABC_tran_Xtn"/>
    <property type="match status" value="1"/>
</dbReference>
<protein>
    <submittedName>
        <fullName evidence="6">Glycosyl transferase family 1</fullName>
    </submittedName>
</protein>
<feature type="domain" description="ABC transporter" evidence="5">
    <location>
        <begin position="2"/>
        <end position="243"/>
    </location>
</feature>
<evidence type="ECO:0000313" key="7">
    <source>
        <dbReference type="Proteomes" id="UP000632498"/>
    </source>
</evidence>
<sequence>MLHINDLTYRIGGRILFEQATVVVPAGHKVGLVGKNGTGKSTLFKLILEELAPDDGSLSVQKRARVGRVAQEAPTGSDSLLNTVLKADGERESLLAEADTCTDPHRIGEIHARLADIDAHSAPARAATILNGLGFDHEAQLRPCSDFSGGWQMRVALAAALFAQPDLLLLDEPTNHLDLEAVMWLEDYLKRYPGTILVISHERALLNTVVDEIIHLEHCKLTRYGGNYDTFEKTRREKLALQAKAQSKQLAQRKHLQSFVDRFRAKASKAKQAQSRVKMLEKMEPIASVLEEKTYTFDFPDPEPLSSPLIAMEEVDVGYEENKPILKKLSLRIDMDDRIALLGANGNGKSTLVKLLANRLAPMEGSLRKSSKLKVGYFAQHQTDELNVQKTPFDHMAALMPDAVESKVRAQLGRFGFEGNKADSKIEKLSGGEKARLLFALMSFEAPHIMFLDEPTNHLDVDSREALVQAINTYDGAVVIVSHDPHLLELTCDRLWIVEKGDCKDFDGDLAEYKRQLIEARRGDKKNNANTDQNSAANQKKASRQDRAAQRAAQAPLRKKAKEAEKRVEKYTQEKEKLEAKLAEPKVYEGPSDKLQALQIKLGEINNQLEEAEMEWLEAAEALEEANA</sequence>
<evidence type="ECO:0000256" key="2">
    <source>
        <dbReference type="ARBA" id="ARBA00022741"/>
    </source>
</evidence>
<dbReference type="GO" id="GO:0005524">
    <property type="term" value="F:ATP binding"/>
    <property type="evidence" value="ECO:0007669"/>
    <property type="project" value="UniProtKB-KW"/>
</dbReference>
<comment type="caution">
    <text evidence="6">The sequence shown here is derived from an EMBL/GenBank/DDBJ whole genome shotgun (WGS) entry which is preliminary data.</text>
</comment>